<sequence>MNEQLPDDAPARLSIDPAQLTDPGELRGGHAMAVGAVLPKPIPPDAPEPAQAPEGDKDPAAES</sequence>
<reference evidence="2 3" key="1">
    <citation type="submission" date="2017-05" db="EMBL/GenBank/DDBJ databases">
        <title>Biotechnological potential of actinobacteria isolated from South African environments.</title>
        <authorList>
            <person name="Le Roes-Hill M."/>
            <person name="Prins A."/>
            <person name="Durrell K.A."/>
        </authorList>
    </citation>
    <scope>NUCLEOTIDE SEQUENCE [LARGE SCALE GENOMIC DNA]</scope>
    <source>
        <strain evidence="2">M26</strain>
    </source>
</reference>
<feature type="region of interest" description="Disordered" evidence="1">
    <location>
        <begin position="1"/>
        <end position="63"/>
    </location>
</feature>
<evidence type="ECO:0000256" key="1">
    <source>
        <dbReference type="SAM" id="MobiDB-lite"/>
    </source>
</evidence>
<evidence type="ECO:0000313" key="3">
    <source>
        <dbReference type="Proteomes" id="UP000194761"/>
    </source>
</evidence>
<dbReference type="EMBL" id="NGFP01000045">
    <property type="protein sequence ID" value="OUC97048.1"/>
    <property type="molecule type" value="Genomic_DNA"/>
</dbReference>
<dbReference type="Proteomes" id="UP000194761">
    <property type="component" value="Unassembled WGS sequence"/>
</dbReference>
<dbReference type="RefSeq" id="WP_086571499.1">
    <property type="nucleotide sequence ID" value="NZ_NGFP01000045.1"/>
</dbReference>
<comment type="caution">
    <text evidence="2">The sequence shown here is derived from an EMBL/GenBank/DDBJ whole genome shotgun (WGS) entry which is preliminary data.</text>
</comment>
<feature type="compositionally biased region" description="Basic and acidic residues" evidence="1">
    <location>
        <begin position="54"/>
        <end position="63"/>
    </location>
</feature>
<evidence type="ECO:0000313" key="2">
    <source>
        <dbReference type="EMBL" id="OUC97048.1"/>
    </source>
</evidence>
<proteinExistence type="predicted"/>
<organism evidence="2 3">
    <name type="scientific">Streptosporangium minutum</name>
    <dbReference type="NCBI Taxonomy" id="569862"/>
    <lineage>
        <taxon>Bacteria</taxon>
        <taxon>Bacillati</taxon>
        <taxon>Actinomycetota</taxon>
        <taxon>Actinomycetes</taxon>
        <taxon>Streptosporangiales</taxon>
        <taxon>Streptosporangiaceae</taxon>
        <taxon>Streptosporangium</taxon>
    </lineage>
</organism>
<keyword evidence="3" id="KW-1185">Reference proteome</keyword>
<name>A0A243RPY2_9ACTN</name>
<dbReference type="AlphaFoldDB" id="A0A243RPY2"/>
<accession>A0A243RPY2</accession>
<gene>
    <name evidence="2" type="ORF">CA984_12575</name>
</gene>
<protein>
    <submittedName>
        <fullName evidence="2">Uncharacterized protein</fullName>
    </submittedName>
</protein>